<dbReference type="InterPro" id="IPR036868">
    <property type="entry name" value="TusA-like_sf"/>
</dbReference>
<dbReference type="RefSeq" id="WP_019934319.1">
    <property type="nucleotide sequence ID" value="NZ_CP166302.1"/>
</dbReference>
<name>A0ABW7NXW8_9GAMM</name>
<comment type="similarity">
    <text evidence="1">Belongs to the sulfur carrier protein TusA family.</text>
</comment>
<gene>
    <name evidence="3" type="ORF">AB9R89_01715</name>
</gene>
<proteinExistence type="inferred from homology"/>
<dbReference type="CDD" id="cd00291">
    <property type="entry name" value="SirA_YedF_YeeD"/>
    <property type="match status" value="1"/>
</dbReference>
<dbReference type="PANTHER" id="PTHR33279:SF19">
    <property type="entry name" value="SSL1707 PROTEIN"/>
    <property type="match status" value="1"/>
</dbReference>
<comment type="caution">
    <text evidence="3">The sequence shown here is derived from an EMBL/GenBank/DDBJ whole genome shotgun (WGS) entry which is preliminary data.</text>
</comment>
<organism evidence="3 4">
    <name type="scientific">Oceanimonas smirnovii</name>
    <dbReference type="NCBI Taxonomy" id="264574"/>
    <lineage>
        <taxon>Bacteria</taxon>
        <taxon>Pseudomonadati</taxon>
        <taxon>Pseudomonadota</taxon>
        <taxon>Gammaproteobacteria</taxon>
        <taxon>Aeromonadales</taxon>
        <taxon>Aeromonadaceae</taxon>
        <taxon>Oceanimonas</taxon>
    </lineage>
</organism>
<evidence type="ECO:0000313" key="3">
    <source>
        <dbReference type="EMBL" id="MFH7564041.1"/>
    </source>
</evidence>
<sequence>MEQLDVSHLRCPQPLLEVKLWLKQAQCGQQLELVLADAGSRRDIPAYLERVGHSVKTVSHSSHRLRLIITKLS</sequence>
<dbReference type="Proteomes" id="UP001610706">
    <property type="component" value="Unassembled WGS sequence"/>
</dbReference>
<evidence type="ECO:0000313" key="4">
    <source>
        <dbReference type="Proteomes" id="UP001610706"/>
    </source>
</evidence>
<keyword evidence="4" id="KW-1185">Reference proteome</keyword>
<evidence type="ECO:0000259" key="2">
    <source>
        <dbReference type="Pfam" id="PF01206"/>
    </source>
</evidence>
<dbReference type="Gene3D" id="3.30.110.40">
    <property type="entry name" value="TusA-like domain"/>
    <property type="match status" value="1"/>
</dbReference>
<dbReference type="EMBL" id="JBGFTR010000002">
    <property type="protein sequence ID" value="MFH7564041.1"/>
    <property type="molecule type" value="Genomic_DNA"/>
</dbReference>
<protein>
    <submittedName>
        <fullName evidence="3">Sulfurtransferase TusA family protein</fullName>
    </submittedName>
</protein>
<feature type="domain" description="UPF0033" evidence="2">
    <location>
        <begin position="3"/>
        <end position="71"/>
    </location>
</feature>
<reference evidence="3 4" key="1">
    <citation type="submission" date="2024-08" db="EMBL/GenBank/DDBJ databases">
        <title>Oceanimonas smirnovii Genome sequencing and assembly.</title>
        <authorList>
            <person name="Tang B."/>
        </authorList>
    </citation>
    <scope>NUCLEOTIDE SEQUENCE [LARGE SCALE GENOMIC DNA]</scope>
    <source>
        <strain evidence="3 4">OS2020-119</strain>
    </source>
</reference>
<dbReference type="Pfam" id="PF01206">
    <property type="entry name" value="TusA"/>
    <property type="match status" value="1"/>
</dbReference>
<dbReference type="SUPFAM" id="SSF64307">
    <property type="entry name" value="SirA-like"/>
    <property type="match status" value="1"/>
</dbReference>
<dbReference type="PANTHER" id="PTHR33279">
    <property type="entry name" value="SULFUR CARRIER PROTEIN YEDF-RELATED"/>
    <property type="match status" value="1"/>
</dbReference>
<accession>A0ABW7NXW8</accession>
<dbReference type="InterPro" id="IPR001455">
    <property type="entry name" value="TusA-like"/>
</dbReference>
<evidence type="ECO:0000256" key="1">
    <source>
        <dbReference type="ARBA" id="ARBA00008984"/>
    </source>
</evidence>